<dbReference type="Pfam" id="PF10607">
    <property type="entry name" value="CTLH"/>
    <property type="match status" value="1"/>
</dbReference>
<proteinExistence type="inferred from homology"/>
<dbReference type="Pfam" id="PF04193">
    <property type="entry name" value="PQ-loop"/>
    <property type="match status" value="2"/>
</dbReference>
<dbReference type="InterPro" id="IPR051415">
    <property type="entry name" value="LAAT-1"/>
</dbReference>
<feature type="region of interest" description="Disordered" evidence="7">
    <location>
        <begin position="142"/>
        <end position="200"/>
    </location>
</feature>
<evidence type="ECO:0000256" key="4">
    <source>
        <dbReference type="ARBA" id="ARBA00023136"/>
    </source>
</evidence>
<feature type="region of interest" description="Disordered" evidence="7">
    <location>
        <begin position="206"/>
        <end position="225"/>
    </location>
</feature>
<gene>
    <name evidence="10" type="ORF">CVT24_008946</name>
</gene>
<evidence type="ECO:0000256" key="1">
    <source>
        <dbReference type="ARBA" id="ARBA00004141"/>
    </source>
</evidence>
<dbReference type="EMBL" id="NHTK01005597">
    <property type="protein sequence ID" value="PPQ76214.1"/>
    <property type="molecule type" value="Genomic_DNA"/>
</dbReference>
<comment type="catalytic activity">
    <reaction evidence="6">
        <text>L-histidine(out) + L-arginine(in) = L-histidine(in) + L-arginine(out)</text>
        <dbReference type="Rhea" id="RHEA:71063"/>
        <dbReference type="ChEBI" id="CHEBI:32682"/>
        <dbReference type="ChEBI" id="CHEBI:57595"/>
    </reaction>
</comment>
<evidence type="ECO:0000313" key="10">
    <source>
        <dbReference type="EMBL" id="PPQ76214.1"/>
    </source>
</evidence>
<dbReference type="InterPro" id="IPR006603">
    <property type="entry name" value="PQ-loop_rpt"/>
</dbReference>
<dbReference type="OrthoDB" id="8048523at2759"/>
<dbReference type="AlphaFoldDB" id="A0A409WCG8"/>
<feature type="compositionally biased region" description="Basic residues" evidence="7">
    <location>
        <begin position="153"/>
        <end position="165"/>
    </location>
</feature>
<evidence type="ECO:0000259" key="9">
    <source>
        <dbReference type="SMART" id="SM00757"/>
    </source>
</evidence>
<dbReference type="InterPro" id="IPR013144">
    <property type="entry name" value="CRA_dom"/>
</dbReference>
<comment type="caution">
    <text evidence="10">The sequence shown here is derived from an EMBL/GenBank/DDBJ whole genome shotgun (WGS) entry which is preliminary data.</text>
</comment>
<dbReference type="InterPro" id="IPR024964">
    <property type="entry name" value="CTLH/CRA"/>
</dbReference>
<dbReference type="GO" id="GO:0015174">
    <property type="term" value="F:basic amino acid transmembrane transporter activity"/>
    <property type="evidence" value="ECO:0007669"/>
    <property type="project" value="TreeGrafter"/>
</dbReference>
<evidence type="ECO:0000313" key="11">
    <source>
        <dbReference type="Proteomes" id="UP000284842"/>
    </source>
</evidence>
<comment type="similarity">
    <text evidence="5">Belongs to the laat-1 family.</text>
</comment>
<dbReference type="SMART" id="SM00679">
    <property type="entry name" value="CTNS"/>
    <property type="match status" value="2"/>
</dbReference>
<name>A0A409WCG8_9AGAR</name>
<dbReference type="Gene3D" id="1.20.1280.290">
    <property type="match status" value="2"/>
</dbReference>
<dbReference type="FunFam" id="1.20.1280.290:FF:000009">
    <property type="entry name" value="PQ loop repeat family protein"/>
    <property type="match status" value="1"/>
</dbReference>
<dbReference type="InParanoid" id="A0A409WCG8"/>
<feature type="transmembrane region" description="Helical" evidence="8">
    <location>
        <begin position="481"/>
        <end position="502"/>
    </location>
</feature>
<dbReference type="PANTHER" id="PTHR16201">
    <property type="entry name" value="SEVEN TRANSMEMBRANE PROTEIN 1-RELATED"/>
    <property type="match status" value="1"/>
</dbReference>
<accession>A0A409WCG8</accession>
<dbReference type="STRING" id="181874.A0A409WCG8"/>
<dbReference type="GO" id="GO:0000329">
    <property type="term" value="C:fungal-type vacuole membrane"/>
    <property type="evidence" value="ECO:0007669"/>
    <property type="project" value="TreeGrafter"/>
</dbReference>
<keyword evidence="11" id="KW-1185">Reference proteome</keyword>
<keyword evidence="3 8" id="KW-1133">Transmembrane helix</keyword>
<comment type="subcellular location">
    <subcellularLocation>
        <location evidence="1">Membrane</location>
        <topology evidence="1">Multi-pass membrane protein</topology>
    </subcellularLocation>
</comment>
<feature type="transmembrane region" description="Helical" evidence="8">
    <location>
        <begin position="397"/>
        <end position="417"/>
    </location>
</feature>
<feature type="transmembrane region" description="Helical" evidence="8">
    <location>
        <begin position="437"/>
        <end position="460"/>
    </location>
</feature>
<dbReference type="GO" id="GO:0034488">
    <property type="term" value="P:basic amino acid transmembrane export from vacuole"/>
    <property type="evidence" value="ECO:0007669"/>
    <property type="project" value="TreeGrafter"/>
</dbReference>
<keyword evidence="4 8" id="KW-0472">Membrane</keyword>
<evidence type="ECO:0000256" key="6">
    <source>
        <dbReference type="ARBA" id="ARBA00050768"/>
    </source>
</evidence>
<feature type="domain" description="CRA" evidence="9">
    <location>
        <begin position="694"/>
        <end position="795"/>
    </location>
</feature>
<feature type="transmembrane region" description="Helical" evidence="8">
    <location>
        <begin position="277"/>
        <end position="295"/>
    </location>
</feature>
<evidence type="ECO:0000256" key="3">
    <source>
        <dbReference type="ARBA" id="ARBA00022989"/>
    </source>
</evidence>
<reference evidence="10 11" key="1">
    <citation type="journal article" date="2018" name="Evol. Lett.">
        <title>Horizontal gene cluster transfer increased hallucinogenic mushroom diversity.</title>
        <authorList>
            <person name="Reynolds H.T."/>
            <person name="Vijayakumar V."/>
            <person name="Gluck-Thaler E."/>
            <person name="Korotkin H.B."/>
            <person name="Matheny P.B."/>
            <person name="Slot J.C."/>
        </authorList>
    </citation>
    <scope>NUCLEOTIDE SEQUENCE [LARGE SCALE GENOMIC DNA]</scope>
    <source>
        <strain evidence="10 11">2629</strain>
    </source>
</reference>
<feature type="compositionally biased region" description="Basic and acidic residues" evidence="7">
    <location>
        <begin position="166"/>
        <end position="177"/>
    </location>
</feature>
<dbReference type="SMART" id="SM00757">
    <property type="entry name" value="CRA"/>
    <property type="match status" value="1"/>
</dbReference>
<evidence type="ECO:0000256" key="2">
    <source>
        <dbReference type="ARBA" id="ARBA00022692"/>
    </source>
</evidence>
<sequence length="836" mass="93492">MLENWTISDVLGYTSIACWLGAQFPQVVENIRRKSCEGLSLPFLANWLMGDISNLVGCILTNQLPFQTYLATYFVCVDCMLVGQYFYYYKAPKGPPTALAHHIRSATSPAAGGRSATDRGASRYRTLSAVASNVAAAAALAAQQDEQSDLRRSSTRRSRITGGRRRGYEESPQRDTDGREDDEEDNIPTSLLDSFHSEGGRTIGKKRVSWSVERPSTRAASAGPGQTTTIHIISDENLNHPTASYEVQPANLSLIDSSEHNAPLASSTRGSRANRRGSTMVFLGVWVLFGMGSLFRQHSYRSPSIKNTGVVLHSSGTGPYILSPSLSLFKRESVNINLPLQSDTFAENTSLRNELHDEPSGEQILGRIFAWICTTLYLTSRLPQIWKNYARQSVEGLSMYLFVFAFLGNVFYVSSILTSPKRFLPPPQDAEFIKESIPYLLGSAGTLMFDMTIVTQSFIYRPRQRKHVALHRIPDEEQAALSANCITITPALLLSTMSSPLLKPTPDKLVCYCMSYMWRFCSLHNLPQQRNIVIDYLCHSCFTKTANALIKGSTVKHLDADGDEILKTDETNHATRSEINEFESRLKQVELRKQIRTEIMCGRVDSAISLLNQHFPFVLSPTAEPVVRPSTPTSNFEYVSSTSTEPEHLLLNMRILAFSEACRTTPLKYPPEEHDAMDEDDPMLPEEDEAGRAEQQLNLLTRAQKLYAFTNTLSDPQDRATYLKELENVAGLLAYNVPEESPMARYLTLERREAVADQINRAILKRTGQPLISSLELSARYTTLLWGYAHQLGIKQRGNTVIPPRPKQEISDGDNDIVPQFDLHHFLDTKSVGHNT</sequence>
<evidence type="ECO:0000256" key="8">
    <source>
        <dbReference type="SAM" id="Phobius"/>
    </source>
</evidence>
<dbReference type="Proteomes" id="UP000284842">
    <property type="component" value="Unassembled WGS sequence"/>
</dbReference>
<evidence type="ECO:0000256" key="7">
    <source>
        <dbReference type="SAM" id="MobiDB-lite"/>
    </source>
</evidence>
<keyword evidence="2 8" id="KW-0812">Transmembrane</keyword>
<evidence type="ECO:0000256" key="5">
    <source>
        <dbReference type="ARBA" id="ARBA00038039"/>
    </source>
</evidence>
<organism evidence="10 11">
    <name type="scientific">Panaeolus cyanescens</name>
    <dbReference type="NCBI Taxonomy" id="181874"/>
    <lineage>
        <taxon>Eukaryota</taxon>
        <taxon>Fungi</taxon>
        <taxon>Dikarya</taxon>
        <taxon>Basidiomycota</taxon>
        <taxon>Agaricomycotina</taxon>
        <taxon>Agaricomycetes</taxon>
        <taxon>Agaricomycetidae</taxon>
        <taxon>Agaricales</taxon>
        <taxon>Agaricineae</taxon>
        <taxon>Galeropsidaceae</taxon>
        <taxon>Panaeolus</taxon>
    </lineage>
</organism>
<dbReference type="PANTHER" id="PTHR16201:SF34">
    <property type="entry name" value="LYSOSOMAL AMINO ACID TRANSPORTER 1"/>
    <property type="match status" value="1"/>
</dbReference>
<protein>
    <recommendedName>
        <fullName evidence="9">CRA domain-containing protein</fullName>
    </recommendedName>
</protein>